<evidence type="ECO:0000313" key="2">
    <source>
        <dbReference type="EMBL" id="AFM04267.1"/>
    </source>
</evidence>
<name>I4AJY2_BERLS</name>
<dbReference type="eggNOG" id="ENOG50317KW">
    <property type="taxonomic scope" value="Bacteria"/>
</dbReference>
<keyword evidence="3" id="KW-1185">Reference proteome</keyword>
<reference evidence="3" key="1">
    <citation type="submission" date="2012-06" db="EMBL/GenBank/DDBJ databases">
        <title>The complete genome of Flexibacter litoralis DSM 6794.</title>
        <authorList>
            <person name="Lucas S."/>
            <person name="Copeland A."/>
            <person name="Lapidus A."/>
            <person name="Glavina del Rio T."/>
            <person name="Dalin E."/>
            <person name="Tice H."/>
            <person name="Bruce D."/>
            <person name="Goodwin L."/>
            <person name="Pitluck S."/>
            <person name="Peters L."/>
            <person name="Ovchinnikova G."/>
            <person name="Lu M."/>
            <person name="Kyrpides N."/>
            <person name="Mavromatis K."/>
            <person name="Ivanova N."/>
            <person name="Brettin T."/>
            <person name="Detter J.C."/>
            <person name="Han C."/>
            <person name="Larimer F."/>
            <person name="Land M."/>
            <person name="Hauser L."/>
            <person name="Markowitz V."/>
            <person name="Cheng J.-F."/>
            <person name="Hugenholtz P."/>
            <person name="Woyke T."/>
            <person name="Wu D."/>
            <person name="Spring S."/>
            <person name="Lang E."/>
            <person name="Kopitz M."/>
            <person name="Brambilla E."/>
            <person name="Klenk H.-P."/>
            <person name="Eisen J.A."/>
        </authorList>
    </citation>
    <scope>NUCLEOTIDE SEQUENCE [LARGE SCALE GENOMIC DNA]</scope>
    <source>
        <strain evidence="3">ATCC 23117 / DSM 6794 / NBRC 15988 / NCIMB 1366 / Sio-4</strain>
    </source>
</reference>
<dbReference type="OrthoDB" id="853657at2"/>
<dbReference type="HOGENOM" id="CLU_104551_0_0_10"/>
<dbReference type="Proteomes" id="UP000006054">
    <property type="component" value="Chromosome"/>
</dbReference>
<evidence type="ECO:0000256" key="1">
    <source>
        <dbReference type="SAM" id="MobiDB-lite"/>
    </source>
</evidence>
<dbReference type="PROSITE" id="PS51257">
    <property type="entry name" value="PROKAR_LIPOPROTEIN"/>
    <property type="match status" value="1"/>
</dbReference>
<protein>
    <recommendedName>
        <fullName evidence="4">Lipoprotein</fullName>
    </recommendedName>
</protein>
<feature type="compositionally biased region" description="Basic and acidic residues" evidence="1">
    <location>
        <begin position="25"/>
        <end position="34"/>
    </location>
</feature>
<gene>
    <name evidence="2" type="ordered locus">Fleli_1870</name>
</gene>
<sequence>MKYLFYSILIFVFASCNNNSSENQTDEKSTHSEQSEILSESESIKENTPTNTESQTQKTEKELKTVEDIREEYQVIMSKITDGKIIPSSFDYMCNEELEGKLTYFSENGELRRIVRQSGYDHGELIREIFLKDNKPFFIFHHMESWSFDVEANQEHAIRKEITEKRFYIADNKLIKCLEKEFVNRSAAKNNPVSVNIPNKDVECSGLSDLMTEYELVLKYKNQTEKMGCLE</sequence>
<proteinExistence type="predicted"/>
<evidence type="ECO:0008006" key="4">
    <source>
        <dbReference type="Google" id="ProtNLM"/>
    </source>
</evidence>
<feature type="compositionally biased region" description="Polar residues" evidence="1">
    <location>
        <begin position="47"/>
        <end position="57"/>
    </location>
</feature>
<dbReference type="AlphaFoldDB" id="I4AJY2"/>
<dbReference type="EMBL" id="CP003345">
    <property type="protein sequence ID" value="AFM04267.1"/>
    <property type="molecule type" value="Genomic_DNA"/>
</dbReference>
<dbReference type="STRING" id="880071.Fleli_1870"/>
<feature type="region of interest" description="Disordered" evidence="1">
    <location>
        <begin position="21"/>
        <end position="63"/>
    </location>
</feature>
<evidence type="ECO:0000313" key="3">
    <source>
        <dbReference type="Proteomes" id="UP000006054"/>
    </source>
</evidence>
<organism evidence="2 3">
    <name type="scientific">Bernardetia litoralis (strain ATCC 23117 / DSM 6794 / NBRC 15988 / NCIMB 1366 / Fx l1 / Sio-4)</name>
    <name type="common">Flexibacter litoralis</name>
    <dbReference type="NCBI Taxonomy" id="880071"/>
    <lineage>
        <taxon>Bacteria</taxon>
        <taxon>Pseudomonadati</taxon>
        <taxon>Bacteroidota</taxon>
        <taxon>Cytophagia</taxon>
        <taxon>Cytophagales</taxon>
        <taxon>Bernardetiaceae</taxon>
        <taxon>Bernardetia</taxon>
    </lineage>
</organism>
<dbReference type="RefSeq" id="WP_014797719.1">
    <property type="nucleotide sequence ID" value="NC_018018.1"/>
</dbReference>
<accession>I4AJY2</accession>
<dbReference type="KEGG" id="fli:Fleli_1870"/>